<feature type="non-terminal residue" evidence="4">
    <location>
        <position position="1"/>
    </location>
</feature>
<feature type="domain" description="Tyrosine specific protein phosphatases" evidence="2">
    <location>
        <begin position="1"/>
        <end position="19"/>
    </location>
</feature>
<dbReference type="Proteomes" id="UP000681722">
    <property type="component" value="Unassembled WGS sequence"/>
</dbReference>
<dbReference type="InterPro" id="IPR036392">
    <property type="entry name" value="PLAT/LH2_dom_sf"/>
</dbReference>
<evidence type="ECO:0000259" key="2">
    <source>
        <dbReference type="PROSITE" id="PS50056"/>
    </source>
</evidence>
<evidence type="ECO:0000256" key="1">
    <source>
        <dbReference type="PROSITE-ProRule" id="PRU00152"/>
    </source>
</evidence>
<evidence type="ECO:0000313" key="6">
    <source>
        <dbReference type="Proteomes" id="UP000663829"/>
    </source>
</evidence>
<comment type="caution">
    <text evidence="1">Lacks conserved residue(s) required for the propagation of feature annotation.</text>
</comment>
<feature type="domain" description="PLAT" evidence="3">
    <location>
        <begin position="318"/>
        <end position="439"/>
    </location>
</feature>
<protein>
    <recommendedName>
        <fullName evidence="7">Lipoxygenase homology domain-containing protein 1</fullName>
    </recommendedName>
</protein>
<dbReference type="PROSITE" id="PS50056">
    <property type="entry name" value="TYR_PHOSPHATASE_2"/>
    <property type="match status" value="1"/>
</dbReference>
<dbReference type="Proteomes" id="UP000663829">
    <property type="component" value="Unassembled WGS sequence"/>
</dbReference>
<organism evidence="4 6">
    <name type="scientific">Didymodactylos carnosus</name>
    <dbReference type="NCBI Taxonomy" id="1234261"/>
    <lineage>
        <taxon>Eukaryota</taxon>
        <taxon>Metazoa</taxon>
        <taxon>Spiralia</taxon>
        <taxon>Gnathifera</taxon>
        <taxon>Rotifera</taxon>
        <taxon>Eurotatoria</taxon>
        <taxon>Bdelloidea</taxon>
        <taxon>Philodinida</taxon>
        <taxon>Philodinidae</taxon>
        <taxon>Didymodactylos</taxon>
    </lineage>
</organism>
<dbReference type="EMBL" id="CAJOBC010005127">
    <property type="protein sequence ID" value="CAF3852764.1"/>
    <property type="molecule type" value="Genomic_DNA"/>
</dbReference>
<dbReference type="Gene3D" id="2.60.60.20">
    <property type="entry name" value="PLAT/LH2 domain"/>
    <property type="match status" value="3"/>
</dbReference>
<dbReference type="Gene3D" id="2.40.180.10">
    <property type="entry name" value="Catalase core domain"/>
    <property type="match status" value="1"/>
</dbReference>
<evidence type="ECO:0000313" key="4">
    <source>
        <dbReference type="EMBL" id="CAF1087259.1"/>
    </source>
</evidence>
<sequence>MMQNDTTCLVHCSAGVGRTVYETKLNKTSVTTDDSERRTATLNLDFSKYLKKYDIRFKMGHQGFWGFGAKTKVNVYIKVFDKNGRFSQDIQLYKSKLHHRPFISNQIDQFEVGSTAKLGPISKIELWHDGKDRERLHCHTIELTDQDNGKIYCFQIKQWLEENTRLELIDYDNKRCIDVDMEHHKSPERQSVIQRDQYEKDEQSLAFSTQKMQTELQQDTNTYSDVSTTTSNNETNQNLFKIRTRVGHKGFLRLGAGGTSALVSVRLHDGSNISDYVILNESLTHNSPFEAGHTEFIIDESCEENEYREHHMKDMYKTEYEVRTKTGTTDVDNDPSHTINVYVKLFDAKKHTEDMLLQNSKHHTQPFKQGKIDKFDVGSIQTMGDSIDKVELWHDKPDFNWFCDWIEIKNKRTGKVKCFGVNRLLSKHLPDGLSKVILTDHSHFPCDKTRHGLHDLTKNDAVEDQMHSQRQSSKLHTNILPISNASPDPKNFLKKYTVKTKTGSKTMSPTDVNVFLCIYDMNKKQSEIIQLYQTVTNKIPFQKDELDEFHVGSIHDLKDISAIDLWHNGKKNLGWYVEFIEIKDVETEKLYCFPVGKWLDLNPNDHSTSVHLTEYKSEPCVGKLHDPEVKQLRTSSLTDTFYSDEKPIQSKFQVRTKKGIKGLFDGAHTDANVYLKLYDGAIESESIKLEKLKNRKSKFEHNQTDIFDVESLTKLNHVDRVDIYHDGDQQDGLFVDSLEIKNKRTGELRCFSIRKHLDKHDAGQRTYASLTEYHRITCDNMKKQTAKDLVKTDVHKTARESLRRSAVMSELKTTYHLQTKTGKKGMLGLSHTGT</sequence>
<dbReference type="Pfam" id="PF01477">
    <property type="entry name" value="PLAT"/>
    <property type="match status" value="4"/>
</dbReference>
<dbReference type="InterPro" id="IPR001024">
    <property type="entry name" value="PLAT/LH2_dom"/>
</dbReference>
<dbReference type="PANTHER" id="PTHR45901:SF7">
    <property type="entry name" value="OXYGEN-REGULATED PROTEIN 1"/>
    <property type="match status" value="1"/>
</dbReference>
<evidence type="ECO:0008006" key="7">
    <source>
        <dbReference type="Google" id="ProtNLM"/>
    </source>
</evidence>
<name>A0A814N4Z7_9BILA</name>
<feature type="domain" description="PLAT" evidence="3">
    <location>
        <begin position="494"/>
        <end position="613"/>
    </location>
</feature>
<dbReference type="OrthoDB" id="5322100at2759"/>
<evidence type="ECO:0000313" key="5">
    <source>
        <dbReference type="EMBL" id="CAF3852764.1"/>
    </source>
</evidence>
<comment type="caution">
    <text evidence="4">The sequence shown here is derived from an EMBL/GenBank/DDBJ whole genome shotgun (WGS) entry which is preliminary data.</text>
</comment>
<proteinExistence type="predicted"/>
<reference evidence="4" key="1">
    <citation type="submission" date="2021-02" db="EMBL/GenBank/DDBJ databases">
        <authorList>
            <person name="Nowell W R."/>
        </authorList>
    </citation>
    <scope>NUCLEOTIDE SEQUENCE</scope>
</reference>
<dbReference type="PROSITE" id="PS50095">
    <property type="entry name" value="PLAT"/>
    <property type="match status" value="4"/>
</dbReference>
<feature type="domain" description="PLAT" evidence="3">
    <location>
        <begin position="51"/>
        <end position="174"/>
    </location>
</feature>
<dbReference type="SUPFAM" id="SSF49723">
    <property type="entry name" value="Lipase/lipooxygenase domain (PLAT/LH2 domain)"/>
    <property type="match status" value="4"/>
</dbReference>
<accession>A0A814N4Z7</accession>
<dbReference type="InterPro" id="IPR052970">
    <property type="entry name" value="Inner_ear_hair_cell_LOXHD"/>
</dbReference>
<evidence type="ECO:0000259" key="3">
    <source>
        <dbReference type="PROSITE" id="PS50095"/>
    </source>
</evidence>
<dbReference type="AlphaFoldDB" id="A0A814N4Z7"/>
<dbReference type="EMBL" id="CAJNOQ010005128">
    <property type="protein sequence ID" value="CAF1087259.1"/>
    <property type="molecule type" value="Genomic_DNA"/>
</dbReference>
<gene>
    <name evidence="4" type="ORF">GPM918_LOCUS18071</name>
    <name evidence="5" type="ORF">SRO942_LOCUS18067</name>
</gene>
<keyword evidence="6" id="KW-1185">Reference proteome</keyword>
<feature type="domain" description="PLAT" evidence="3">
    <location>
        <begin position="650"/>
        <end position="771"/>
    </location>
</feature>
<dbReference type="InterPro" id="IPR000387">
    <property type="entry name" value="Tyr_Pase_dom"/>
</dbReference>
<dbReference type="PANTHER" id="PTHR45901">
    <property type="entry name" value="PROTEIN CBG12474"/>
    <property type="match status" value="1"/>
</dbReference>